<name>A0A0D3JSL5_EMIH1</name>
<accession>A0A0D3JSL5</accession>
<sequence>FWLLSQIHACRRHRRCFCARLLAGPDAHGGAGPRAGAGRHGCRDLAPRPPLDRRGGGRGCARPSGRLCGWRCVEEHAREGLHPAGLACVAFAERRRRDDSLGEECLQDLCGGRLRRPQGEEAPLQGAERAGRQGGQGGQGGRLVGSAGGRQGVCGAGEDHQGAGHGQGRLLQPEAAPQRGRPADGGDRGSDGHRGRRAVRQHEAQVDCPTGRPAADGRGVDSRAAAGVCQTEESERAGRDECRGTAPRCDCG</sequence>
<evidence type="ECO:0000313" key="2">
    <source>
        <dbReference type="EnsemblProtists" id="EOD26500"/>
    </source>
</evidence>
<proteinExistence type="predicted"/>
<feature type="region of interest" description="Disordered" evidence="1">
    <location>
        <begin position="29"/>
        <end position="61"/>
    </location>
</feature>
<organism evidence="2 3">
    <name type="scientific">Emiliania huxleyi (strain CCMP1516)</name>
    <dbReference type="NCBI Taxonomy" id="280463"/>
    <lineage>
        <taxon>Eukaryota</taxon>
        <taxon>Haptista</taxon>
        <taxon>Haptophyta</taxon>
        <taxon>Prymnesiophyceae</taxon>
        <taxon>Isochrysidales</taxon>
        <taxon>Noelaerhabdaceae</taxon>
        <taxon>Emiliania</taxon>
    </lineage>
</organism>
<dbReference type="AlphaFoldDB" id="A0A0D3JSL5"/>
<keyword evidence="3" id="KW-1185">Reference proteome</keyword>
<reference evidence="3" key="1">
    <citation type="journal article" date="2013" name="Nature">
        <title>Pan genome of the phytoplankton Emiliania underpins its global distribution.</title>
        <authorList>
            <person name="Read B.A."/>
            <person name="Kegel J."/>
            <person name="Klute M.J."/>
            <person name="Kuo A."/>
            <person name="Lefebvre S.C."/>
            <person name="Maumus F."/>
            <person name="Mayer C."/>
            <person name="Miller J."/>
            <person name="Monier A."/>
            <person name="Salamov A."/>
            <person name="Young J."/>
            <person name="Aguilar M."/>
            <person name="Claverie J.M."/>
            <person name="Frickenhaus S."/>
            <person name="Gonzalez K."/>
            <person name="Herman E.K."/>
            <person name="Lin Y.C."/>
            <person name="Napier J."/>
            <person name="Ogata H."/>
            <person name="Sarno A.F."/>
            <person name="Shmutz J."/>
            <person name="Schroeder D."/>
            <person name="de Vargas C."/>
            <person name="Verret F."/>
            <person name="von Dassow P."/>
            <person name="Valentin K."/>
            <person name="Van de Peer Y."/>
            <person name="Wheeler G."/>
            <person name="Dacks J.B."/>
            <person name="Delwiche C.F."/>
            <person name="Dyhrman S.T."/>
            <person name="Glockner G."/>
            <person name="John U."/>
            <person name="Richards T."/>
            <person name="Worden A.Z."/>
            <person name="Zhang X."/>
            <person name="Grigoriev I.V."/>
            <person name="Allen A.E."/>
            <person name="Bidle K."/>
            <person name="Borodovsky M."/>
            <person name="Bowler C."/>
            <person name="Brownlee C."/>
            <person name="Cock J.M."/>
            <person name="Elias M."/>
            <person name="Gladyshev V.N."/>
            <person name="Groth M."/>
            <person name="Guda C."/>
            <person name="Hadaegh A."/>
            <person name="Iglesias-Rodriguez M.D."/>
            <person name="Jenkins J."/>
            <person name="Jones B.M."/>
            <person name="Lawson T."/>
            <person name="Leese F."/>
            <person name="Lindquist E."/>
            <person name="Lobanov A."/>
            <person name="Lomsadze A."/>
            <person name="Malik S.B."/>
            <person name="Marsh M.E."/>
            <person name="Mackinder L."/>
            <person name="Mock T."/>
            <person name="Mueller-Roeber B."/>
            <person name="Pagarete A."/>
            <person name="Parker M."/>
            <person name="Probert I."/>
            <person name="Quesneville H."/>
            <person name="Raines C."/>
            <person name="Rensing S.A."/>
            <person name="Riano-Pachon D.M."/>
            <person name="Richier S."/>
            <person name="Rokitta S."/>
            <person name="Shiraiwa Y."/>
            <person name="Soanes D.M."/>
            <person name="van der Giezen M."/>
            <person name="Wahlund T.M."/>
            <person name="Williams B."/>
            <person name="Wilson W."/>
            <person name="Wolfe G."/>
            <person name="Wurch L.L."/>
        </authorList>
    </citation>
    <scope>NUCLEOTIDE SEQUENCE</scope>
</reference>
<evidence type="ECO:0000256" key="1">
    <source>
        <dbReference type="SAM" id="MobiDB-lite"/>
    </source>
</evidence>
<dbReference type="Proteomes" id="UP000013827">
    <property type="component" value="Unassembled WGS sequence"/>
</dbReference>
<feature type="compositionally biased region" description="Basic and acidic residues" evidence="1">
    <location>
        <begin position="41"/>
        <end position="55"/>
    </location>
</feature>
<feature type="compositionally biased region" description="Gly residues" evidence="1">
    <location>
        <begin position="29"/>
        <end position="39"/>
    </location>
</feature>
<dbReference type="HOGENOM" id="CLU_1105130_0_0_1"/>
<feature type="region of interest" description="Disordered" evidence="1">
    <location>
        <begin position="116"/>
        <end position="252"/>
    </location>
</feature>
<dbReference type="RefSeq" id="XP_005778929.1">
    <property type="nucleotide sequence ID" value="XM_005778872.1"/>
</dbReference>
<dbReference type="PaxDb" id="2903-EOD26500"/>
<dbReference type="GeneID" id="17272046"/>
<protein>
    <submittedName>
        <fullName evidence="2">Uncharacterized protein</fullName>
    </submittedName>
</protein>
<feature type="compositionally biased region" description="Gly residues" evidence="1">
    <location>
        <begin position="132"/>
        <end position="155"/>
    </location>
</feature>
<reference evidence="2" key="2">
    <citation type="submission" date="2024-10" db="UniProtKB">
        <authorList>
            <consortium name="EnsemblProtists"/>
        </authorList>
    </citation>
    <scope>IDENTIFICATION</scope>
</reference>
<dbReference type="KEGG" id="ehx:EMIHUDRAFT_435083"/>
<feature type="compositionally biased region" description="Basic and acidic residues" evidence="1">
    <location>
        <begin position="181"/>
        <end position="193"/>
    </location>
</feature>
<dbReference type="EnsemblProtists" id="EOD26500">
    <property type="protein sequence ID" value="EOD26500"/>
    <property type="gene ID" value="EMIHUDRAFT_435083"/>
</dbReference>
<evidence type="ECO:0000313" key="3">
    <source>
        <dbReference type="Proteomes" id="UP000013827"/>
    </source>
</evidence>
<feature type="compositionally biased region" description="Basic and acidic residues" evidence="1">
    <location>
        <begin position="233"/>
        <end position="243"/>
    </location>
</feature>